<evidence type="ECO:0000313" key="7">
    <source>
        <dbReference type="EMBL" id="SFL07849.1"/>
    </source>
</evidence>
<keyword evidence="8" id="KW-1185">Reference proteome</keyword>
<evidence type="ECO:0000256" key="1">
    <source>
        <dbReference type="ARBA" id="ARBA00001947"/>
    </source>
</evidence>
<dbReference type="PANTHER" id="PTHR37326">
    <property type="entry name" value="BLL3975 PROTEIN"/>
    <property type="match status" value="1"/>
</dbReference>
<dbReference type="GO" id="GO:0016788">
    <property type="term" value="F:hydrolase activity, acting on ester bonds"/>
    <property type="evidence" value="ECO:0007669"/>
    <property type="project" value="InterPro"/>
</dbReference>
<dbReference type="Proteomes" id="UP000199607">
    <property type="component" value="Unassembled WGS sequence"/>
</dbReference>
<dbReference type="InterPro" id="IPR037221">
    <property type="entry name" value="H-type_lectin_dom_sf"/>
</dbReference>
<keyword evidence="3" id="KW-0378">Hydrolase</keyword>
<protein>
    <submittedName>
        <fullName evidence="7">Succinylglutamate desuccinylase / Aspartoacylase family protein</fullName>
    </submittedName>
</protein>
<dbReference type="Pfam" id="PF24827">
    <property type="entry name" value="AstE_AspA_cat"/>
    <property type="match status" value="1"/>
</dbReference>
<dbReference type="AlphaFoldDB" id="A0A1I4ER97"/>
<name>A0A1I4ER97_9EURY</name>
<dbReference type="EMBL" id="FOTC01000002">
    <property type="protein sequence ID" value="SFL07849.1"/>
    <property type="molecule type" value="Genomic_DNA"/>
</dbReference>
<evidence type="ECO:0000256" key="4">
    <source>
        <dbReference type="ARBA" id="ARBA00022833"/>
    </source>
</evidence>
<feature type="region of interest" description="Disordered" evidence="5">
    <location>
        <begin position="467"/>
        <end position="489"/>
    </location>
</feature>
<sequence length="489" mass="54696">MPSTNQYSLMTGTKYETDVHVYDSGRTGPTTVVIGGIHGNEPSGYRAATQIASWRVKRGELVVIPRANEVAIGQNSRYNDNGDLNRQFPPRSGDPRTPLARAIWKEVVKYDPDWVFDLHSARGIYKSGDGSVGQAMFPTWTSPARSFGERVVGDLNEAFGLTGTPAYRMGNTLDADRDMLMHRVAGLLDVPGFLCETTRKGTTTSEQIRWHLYCVEHAMNQYGQPRGIPKPPFEFDAGMVWLDDYWKTFTVDNRYSHPAIVAPALSHAGDDPAHARITGLTGNTFDARVEEWAYLNDLHLEERAGFVMANPGVYAAEGGNAIEVGRKHVNHEWHSVSFDTAFDSTPVLFAMPQSTVGDDPIIARIQNASRDGFQFRVQEEDAGHENEYHYDEMVSWMAFEPGRDSLGSHDYEAKRVTADDSWTHVDFSRSYQRPVFLADVMSYNGWNSVTVRWKNLTSSGVDFLLEEEQSDDSETGHAEETVSYLTIDG</sequence>
<dbReference type="Gene3D" id="2.60.40.2080">
    <property type="match status" value="1"/>
</dbReference>
<dbReference type="STRING" id="553466.SAMN04487950_2324"/>
<reference evidence="8" key="1">
    <citation type="submission" date="2016-10" db="EMBL/GenBank/DDBJ databases">
        <authorList>
            <person name="Varghese N."/>
            <person name="Submissions S."/>
        </authorList>
    </citation>
    <scope>NUCLEOTIDE SEQUENCE [LARGE SCALE GENOMIC DNA]</scope>
    <source>
        <strain evidence="8">CGMCC 1.7738</strain>
    </source>
</reference>
<feature type="domain" description="Succinylglutamate desuccinylase/Aspartoacylase catalytic" evidence="6">
    <location>
        <begin position="28"/>
        <end position="121"/>
    </location>
</feature>
<comment type="cofactor">
    <cofactor evidence="1">
        <name>Zn(2+)</name>
        <dbReference type="ChEBI" id="CHEBI:29105"/>
    </cofactor>
</comment>
<evidence type="ECO:0000259" key="6">
    <source>
        <dbReference type="Pfam" id="PF24827"/>
    </source>
</evidence>
<gene>
    <name evidence="7" type="ORF">SAMN04487950_2324</name>
</gene>
<organism evidence="7 8">
    <name type="scientific">Halogranum rubrum</name>
    <dbReference type="NCBI Taxonomy" id="553466"/>
    <lineage>
        <taxon>Archaea</taxon>
        <taxon>Methanobacteriati</taxon>
        <taxon>Methanobacteriota</taxon>
        <taxon>Stenosarchaea group</taxon>
        <taxon>Halobacteria</taxon>
        <taxon>Halobacteriales</taxon>
        <taxon>Haloferacaceae</taxon>
    </lineage>
</organism>
<evidence type="ECO:0000256" key="2">
    <source>
        <dbReference type="ARBA" id="ARBA00022723"/>
    </source>
</evidence>
<evidence type="ECO:0000256" key="5">
    <source>
        <dbReference type="SAM" id="MobiDB-lite"/>
    </source>
</evidence>
<dbReference type="PANTHER" id="PTHR37326:SF1">
    <property type="entry name" value="BLL3975 PROTEIN"/>
    <property type="match status" value="1"/>
</dbReference>
<keyword evidence="4" id="KW-0862">Zinc</keyword>
<evidence type="ECO:0000313" key="8">
    <source>
        <dbReference type="Proteomes" id="UP000199607"/>
    </source>
</evidence>
<dbReference type="InterPro" id="IPR055438">
    <property type="entry name" value="AstE_AspA_cat"/>
</dbReference>
<dbReference type="SUPFAM" id="SSF53187">
    <property type="entry name" value="Zn-dependent exopeptidases"/>
    <property type="match status" value="1"/>
</dbReference>
<evidence type="ECO:0000256" key="3">
    <source>
        <dbReference type="ARBA" id="ARBA00022801"/>
    </source>
</evidence>
<dbReference type="GO" id="GO:0046872">
    <property type="term" value="F:metal ion binding"/>
    <property type="evidence" value="ECO:0007669"/>
    <property type="project" value="UniProtKB-KW"/>
</dbReference>
<proteinExistence type="predicted"/>
<keyword evidence="2" id="KW-0479">Metal-binding</keyword>
<dbReference type="Gene3D" id="3.40.630.10">
    <property type="entry name" value="Zn peptidases"/>
    <property type="match status" value="1"/>
</dbReference>
<dbReference type="InterPro" id="IPR053138">
    <property type="entry name" value="N-alpha-Ac-DABA_deacetylase"/>
</dbReference>
<accession>A0A1I4ER97</accession>